<dbReference type="InParanoid" id="A0A6P6Y4T0"/>
<feature type="transmembrane region" description="Helical" evidence="1">
    <location>
        <begin position="223"/>
        <end position="242"/>
    </location>
</feature>
<keyword evidence="2" id="KW-1185">Reference proteome</keyword>
<keyword evidence="1" id="KW-0472">Membrane</keyword>
<protein>
    <submittedName>
        <fullName evidence="3">Uncharacterized protein LOC113794360</fullName>
    </submittedName>
</protein>
<evidence type="ECO:0000313" key="2">
    <source>
        <dbReference type="Proteomes" id="UP000515146"/>
    </source>
</evidence>
<keyword evidence="1" id="KW-1133">Transmembrane helix</keyword>
<evidence type="ECO:0000256" key="1">
    <source>
        <dbReference type="SAM" id="Phobius"/>
    </source>
</evidence>
<feature type="transmembrane region" description="Helical" evidence="1">
    <location>
        <begin position="313"/>
        <end position="334"/>
    </location>
</feature>
<keyword evidence="1" id="KW-0812">Transmembrane</keyword>
<dbReference type="AlphaFoldDB" id="A0A6P6Y4T0"/>
<feature type="transmembrane region" description="Helical" evidence="1">
    <location>
        <begin position="416"/>
        <end position="436"/>
    </location>
</feature>
<feature type="transmembrane region" description="Helical" evidence="1">
    <location>
        <begin position="157"/>
        <end position="186"/>
    </location>
</feature>
<sequence>MALSIKPELSKNIRFAKIFQRGFNYLQIFTFRLKFSLEDYKNKNIPWTLETFRWTFIFTPMTLAAIFCSGLLALKPKTHPFMKYHHIETILETNRMDLFVLDLFILSIILEAMFIQLSSEVLNYRSSFVKFIINNQNFNEARLPYQSLQFLRKFYCILYSIGTIGYGLYIINAIGTLGFGYYWAFIFLERNLTTIDEMILSVPAFAVMCTDLSYLVGQLFTTVLFFIVFVIELFQVKLKWLYKLSHKNFNNQCKKNRSKTIFWKNFQDKYVKLYAETADFNISFGKMLLYIEMVSKSSIIVSCMFYSNQKKISQYTITAILSLMSTFVCITSLYSRVARLPSYNGRCCKNIIKWLARTQWSPSKAKVNHPINERRIRNINRTTIKSNLFVQVMSQNQLGFTCGHLFFITKFKYNELVLMNIPLILMLILMLLSPYFSHLFNTSLIYWSLKCNKK</sequence>
<name>A0A6P6Y4T0_DERPT</name>
<feature type="transmembrane region" description="Helical" evidence="1">
    <location>
        <begin position="95"/>
        <end position="117"/>
    </location>
</feature>
<evidence type="ECO:0000313" key="3">
    <source>
        <dbReference type="RefSeq" id="XP_027200280.1"/>
    </source>
</evidence>
<dbReference type="KEGG" id="dpte:113794360"/>
<dbReference type="Proteomes" id="UP000515146">
    <property type="component" value="Unplaced"/>
</dbReference>
<gene>
    <name evidence="3" type="primary">LOC113794360</name>
</gene>
<proteinExistence type="predicted"/>
<dbReference type="RefSeq" id="XP_027200280.1">
    <property type="nucleotide sequence ID" value="XM_027344479.1"/>
</dbReference>
<accession>A0A6P6Y4T0</accession>
<dbReference type="OMA" id="TIDEMIL"/>
<feature type="transmembrane region" description="Helical" evidence="1">
    <location>
        <begin position="54"/>
        <end position="74"/>
    </location>
</feature>
<reference evidence="3" key="1">
    <citation type="submission" date="2025-08" db="UniProtKB">
        <authorList>
            <consortium name="RefSeq"/>
        </authorList>
    </citation>
    <scope>IDENTIFICATION</scope>
    <source>
        <strain evidence="3">Airmid</strain>
    </source>
</reference>
<organism evidence="2 3">
    <name type="scientific">Dermatophagoides pteronyssinus</name>
    <name type="common">European house dust mite</name>
    <dbReference type="NCBI Taxonomy" id="6956"/>
    <lineage>
        <taxon>Eukaryota</taxon>
        <taxon>Metazoa</taxon>
        <taxon>Ecdysozoa</taxon>
        <taxon>Arthropoda</taxon>
        <taxon>Chelicerata</taxon>
        <taxon>Arachnida</taxon>
        <taxon>Acari</taxon>
        <taxon>Acariformes</taxon>
        <taxon>Sarcoptiformes</taxon>
        <taxon>Astigmata</taxon>
        <taxon>Psoroptidia</taxon>
        <taxon>Analgoidea</taxon>
        <taxon>Pyroglyphidae</taxon>
        <taxon>Dermatophagoidinae</taxon>
        <taxon>Dermatophagoides</taxon>
    </lineage>
</organism>